<feature type="transmembrane region" description="Helical" evidence="6">
    <location>
        <begin position="54"/>
        <end position="73"/>
    </location>
</feature>
<keyword evidence="9" id="KW-1185">Reference proteome</keyword>
<dbReference type="InterPro" id="IPR004797">
    <property type="entry name" value="Competence_ComEC/Rec2"/>
</dbReference>
<comment type="caution">
    <text evidence="8">The sequence shown here is derived from an EMBL/GenBank/DDBJ whole genome shotgun (WGS) entry which is preliminary data.</text>
</comment>
<dbReference type="GO" id="GO:0030420">
    <property type="term" value="P:establishment of competence for transformation"/>
    <property type="evidence" value="ECO:0007669"/>
    <property type="project" value="InterPro"/>
</dbReference>
<dbReference type="InterPro" id="IPR025405">
    <property type="entry name" value="DUF4131"/>
</dbReference>
<dbReference type="NCBIfam" id="TIGR00360">
    <property type="entry name" value="ComEC_N-term"/>
    <property type="match status" value="1"/>
</dbReference>
<dbReference type="InterPro" id="IPR036866">
    <property type="entry name" value="RibonucZ/Hydroxyglut_hydro"/>
</dbReference>
<keyword evidence="5 6" id="KW-0472">Membrane</keyword>
<dbReference type="EMBL" id="QDKH01000007">
    <property type="protein sequence ID" value="PWC17276.1"/>
    <property type="molecule type" value="Genomic_DNA"/>
</dbReference>
<dbReference type="SMART" id="SM00849">
    <property type="entry name" value="Lactamase_B"/>
    <property type="match status" value="1"/>
</dbReference>
<keyword evidence="4 6" id="KW-1133">Transmembrane helix</keyword>
<accession>A0A2U1U6I1</accession>
<proteinExistence type="predicted"/>
<dbReference type="Proteomes" id="UP000296159">
    <property type="component" value="Unassembled WGS sequence"/>
</dbReference>
<dbReference type="InterPro" id="IPR001279">
    <property type="entry name" value="Metallo-B-lactamas"/>
</dbReference>
<reference evidence="8 9" key="1">
    <citation type="submission" date="2018-04" db="EMBL/GenBank/DDBJ databases">
        <title>Brenneria corticis sp.nov.</title>
        <authorList>
            <person name="Li Y."/>
        </authorList>
    </citation>
    <scope>NUCLEOTIDE SEQUENCE [LARGE SCALE GENOMIC DNA]</scope>
    <source>
        <strain evidence="8 9">CFCC 11842</strain>
    </source>
</reference>
<dbReference type="GO" id="GO:0005886">
    <property type="term" value="C:plasma membrane"/>
    <property type="evidence" value="ECO:0007669"/>
    <property type="project" value="UniProtKB-SubCell"/>
</dbReference>
<dbReference type="InterPro" id="IPR035681">
    <property type="entry name" value="ComA-like_MBL"/>
</dbReference>
<sequence>MMSRLSVSTLAMAAILGILPLLILPQIPPRALLYGGALLAVITALKSRGYPLRITAITLFSFCWAGLTAQILLQQIEQATQRTVSAVVTITSIRFAELDEPRAVVRVEKINQRRVFPPLYAQVTLSHSMRDWCGGQRWSVAARFRPVHSRLNQGGFDSQRWAIAKRQPLAGKIVSAQAIEASCDLRQRIISQAEQQVVTLPWRAILLALTFGEMKTVGPETKITLQKTGTMHLMAISGLHIALAALFGWGAARGVQYLLPARWIGYRFPLVAGGMVAWGYVWLAGGNPPAVRAALALSVWIALRLRGVLCSPWQVWLWCVALILVGDPLSVLSDSFWLSCLAVASLIFWFQWAPLPRRCRSGFGWLWLRWLHLQAGITLLLMPLQLSIFHGVSLTSLPANLWAVPIVSFITTPLVLLALPTMYLTALNYWLWWLADLSLRAVFMPLTAMEAGWVNLDATLLIGSVAGWLSVAIWRFAWWRYYPAGVVTLIVLLAASRLKTGEPNWRVDMLDVGHGLAVVIERNGKAVLYDTGNRWDGGDMATREILPYLRWRGLAAEKIILSHSHMDHVGGLASLKAAYPQAEIYSSFRQAGHLPCRRGVGWRWQGLTFTVLWPPSQVARAENNDSCVVRVDDGKYRVLLTGDIETEAERALIKWQRNELAADLLQIPHHGSGTSSTAPFIRAVDAPRAAASVARYNPWRLPAARVVKRYRRHGHSWFDTATSGQLSARFFNDSWHILRFREQISPRWYHRWFGVWRDNE</sequence>
<dbReference type="Pfam" id="PF13567">
    <property type="entry name" value="DUF4131"/>
    <property type="match status" value="1"/>
</dbReference>
<evidence type="ECO:0000256" key="4">
    <source>
        <dbReference type="ARBA" id="ARBA00022989"/>
    </source>
</evidence>
<dbReference type="RefSeq" id="WP_136165763.1">
    <property type="nucleotide sequence ID" value="NZ_KZ819075.1"/>
</dbReference>
<feature type="transmembrane region" description="Helical" evidence="6">
    <location>
        <begin position="264"/>
        <end position="283"/>
    </location>
</feature>
<feature type="transmembrane region" description="Helical" evidence="6">
    <location>
        <begin position="336"/>
        <end position="355"/>
    </location>
</feature>
<evidence type="ECO:0000256" key="2">
    <source>
        <dbReference type="ARBA" id="ARBA00022475"/>
    </source>
</evidence>
<evidence type="ECO:0000256" key="3">
    <source>
        <dbReference type="ARBA" id="ARBA00022692"/>
    </source>
</evidence>
<dbReference type="InterPro" id="IPR052159">
    <property type="entry name" value="Competence_DNA_uptake"/>
</dbReference>
<evidence type="ECO:0000259" key="7">
    <source>
        <dbReference type="SMART" id="SM00849"/>
    </source>
</evidence>
<dbReference type="NCBIfam" id="TIGR00361">
    <property type="entry name" value="ComEC_Rec2"/>
    <property type="match status" value="1"/>
</dbReference>
<comment type="subcellular location">
    <subcellularLocation>
        <location evidence="1">Cell membrane</location>
        <topology evidence="1">Multi-pass membrane protein</topology>
    </subcellularLocation>
</comment>
<feature type="transmembrane region" description="Helical" evidence="6">
    <location>
        <begin position="6"/>
        <end position="24"/>
    </location>
</feature>
<feature type="transmembrane region" description="Helical" evidence="6">
    <location>
        <begin position="367"/>
        <end position="386"/>
    </location>
</feature>
<keyword evidence="2" id="KW-1003">Cell membrane</keyword>
<dbReference type="Gene3D" id="3.60.15.10">
    <property type="entry name" value="Ribonuclease Z/Hydroxyacylglutathione hydrolase-like"/>
    <property type="match status" value="1"/>
</dbReference>
<evidence type="ECO:0000256" key="5">
    <source>
        <dbReference type="ARBA" id="ARBA00023136"/>
    </source>
</evidence>
<dbReference type="PANTHER" id="PTHR30619">
    <property type="entry name" value="DNA INTERNALIZATION/COMPETENCE PROTEIN COMEC/REC2"/>
    <property type="match status" value="1"/>
</dbReference>
<dbReference type="PANTHER" id="PTHR30619:SF1">
    <property type="entry name" value="RECOMBINATION PROTEIN 2"/>
    <property type="match status" value="1"/>
</dbReference>
<organism evidence="8 9">
    <name type="scientific">Brenneria corticis</name>
    <dbReference type="NCBI Taxonomy" id="2173106"/>
    <lineage>
        <taxon>Bacteria</taxon>
        <taxon>Pseudomonadati</taxon>
        <taxon>Pseudomonadota</taxon>
        <taxon>Gammaproteobacteria</taxon>
        <taxon>Enterobacterales</taxon>
        <taxon>Pectobacteriaceae</taxon>
        <taxon>Brenneria</taxon>
    </lineage>
</organism>
<keyword evidence="3 6" id="KW-0812">Transmembrane</keyword>
<dbReference type="AlphaFoldDB" id="A0A2U1U6I1"/>
<feature type="transmembrane region" description="Helical" evidence="6">
    <location>
        <begin position="232"/>
        <end position="252"/>
    </location>
</feature>
<dbReference type="SUPFAM" id="SSF56281">
    <property type="entry name" value="Metallo-hydrolase/oxidoreductase"/>
    <property type="match status" value="1"/>
</dbReference>
<feature type="transmembrane region" description="Helical" evidence="6">
    <location>
        <begin position="453"/>
        <end position="473"/>
    </location>
</feature>
<dbReference type="Pfam" id="PF00753">
    <property type="entry name" value="Lactamase_B"/>
    <property type="match status" value="1"/>
</dbReference>
<dbReference type="NCBIfam" id="NF008580">
    <property type="entry name" value="PRK11539.1"/>
    <property type="match status" value="1"/>
</dbReference>
<dbReference type="InterPro" id="IPR004477">
    <property type="entry name" value="ComEC_N"/>
</dbReference>
<evidence type="ECO:0000256" key="6">
    <source>
        <dbReference type="SAM" id="Phobius"/>
    </source>
</evidence>
<feature type="domain" description="Metallo-beta-lactamase" evidence="7">
    <location>
        <begin position="514"/>
        <end position="695"/>
    </location>
</feature>
<evidence type="ECO:0000313" key="9">
    <source>
        <dbReference type="Proteomes" id="UP000296159"/>
    </source>
</evidence>
<feature type="transmembrane region" description="Helical" evidence="6">
    <location>
        <begin position="406"/>
        <end position="432"/>
    </location>
</feature>
<protein>
    <submittedName>
        <fullName evidence="8">ComEC family protein</fullName>
    </submittedName>
</protein>
<gene>
    <name evidence="8" type="ORF">DDT56_07040</name>
</gene>
<name>A0A2U1U6I1_9GAMM</name>
<evidence type="ECO:0000313" key="8">
    <source>
        <dbReference type="EMBL" id="PWC17276.1"/>
    </source>
</evidence>
<dbReference type="CDD" id="cd07731">
    <property type="entry name" value="ComA-like_MBL-fold"/>
    <property type="match status" value="1"/>
</dbReference>
<feature type="transmembrane region" description="Helical" evidence="6">
    <location>
        <begin position="295"/>
        <end position="324"/>
    </location>
</feature>
<dbReference type="Pfam" id="PF03772">
    <property type="entry name" value="Competence"/>
    <property type="match status" value="1"/>
</dbReference>
<evidence type="ECO:0000256" key="1">
    <source>
        <dbReference type="ARBA" id="ARBA00004651"/>
    </source>
</evidence>